<accession>A0AAV7GN72</accession>
<keyword evidence="2" id="KW-1185">Reference proteome</keyword>
<dbReference type="EMBL" id="JAGFBR010000012">
    <property type="protein sequence ID" value="KAH0457737.1"/>
    <property type="molecule type" value="Genomic_DNA"/>
</dbReference>
<gene>
    <name evidence="1" type="ORF">IEQ34_013052</name>
</gene>
<evidence type="ECO:0000313" key="1">
    <source>
        <dbReference type="EMBL" id="KAH0457737.1"/>
    </source>
</evidence>
<evidence type="ECO:0008006" key="3">
    <source>
        <dbReference type="Google" id="ProtNLM"/>
    </source>
</evidence>
<name>A0AAV7GN72_DENCH</name>
<sequence>MVLRVTGMVRHAMKLRGVQKVPGCSWIEVRNKTSLFIAGDKFHPNANEICQVLNDMIALMKDVDCVSDIISLLLDEDEVLALAL</sequence>
<evidence type="ECO:0000313" key="2">
    <source>
        <dbReference type="Proteomes" id="UP000775213"/>
    </source>
</evidence>
<organism evidence="1 2">
    <name type="scientific">Dendrobium chrysotoxum</name>
    <name type="common">Orchid</name>
    <dbReference type="NCBI Taxonomy" id="161865"/>
    <lineage>
        <taxon>Eukaryota</taxon>
        <taxon>Viridiplantae</taxon>
        <taxon>Streptophyta</taxon>
        <taxon>Embryophyta</taxon>
        <taxon>Tracheophyta</taxon>
        <taxon>Spermatophyta</taxon>
        <taxon>Magnoliopsida</taxon>
        <taxon>Liliopsida</taxon>
        <taxon>Asparagales</taxon>
        <taxon>Orchidaceae</taxon>
        <taxon>Epidendroideae</taxon>
        <taxon>Malaxideae</taxon>
        <taxon>Dendrobiinae</taxon>
        <taxon>Dendrobium</taxon>
    </lineage>
</organism>
<protein>
    <recommendedName>
        <fullName evidence="3">Pentatricopeptide repeat-containing protein</fullName>
    </recommendedName>
</protein>
<dbReference type="Proteomes" id="UP000775213">
    <property type="component" value="Unassembled WGS sequence"/>
</dbReference>
<proteinExistence type="predicted"/>
<reference evidence="1 2" key="1">
    <citation type="journal article" date="2021" name="Hortic Res">
        <title>Chromosome-scale assembly of the Dendrobium chrysotoxum genome enhances the understanding of orchid evolution.</title>
        <authorList>
            <person name="Zhang Y."/>
            <person name="Zhang G.Q."/>
            <person name="Zhang D."/>
            <person name="Liu X.D."/>
            <person name="Xu X.Y."/>
            <person name="Sun W.H."/>
            <person name="Yu X."/>
            <person name="Zhu X."/>
            <person name="Wang Z.W."/>
            <person name="Zhao X."/>
            <person name="Zhong W.Y."/>
            <person name="Chen H."/>
            <person name="Yin W.L."/>
            <person name="Huang T."/>
            <person name="Niu S.C."/>
            <person name="Liu Z.J."/>
        </authorList>
    </citation>
    <scope>NUCLEOTIDE SEQUENCE [LARGE SCALE GENOMIC DNA]</scope>
    <source>
        <strain evidence="1">Lindl</strain>
    </source>
</reference>
<comment type="caution">
    <text evidence="1">The sequence shown here is derived from an EMBL/GenBank/DDBJ whole genome shotgun (WGS) entry which is preliminary data.</text>
</comment>
<dbReference type="AlphaFoldDB" id="A0AAV7GN72"/>